<name>C1DUZ5_SULAA</name>
<keyword evidence="2" id="KW-1185">Reference proteome</keyword>
<organism evidence="1 2">
    <name type="scientific">Sulfurihydrogenibium azorense (strain DSM 15241 / OCM 825 / Az-Fu1)</name>
    <dbReference type="NCBI Taxonomy" id="204536"/>
    <lineage>
        <taxon>Bacteria</taxon>
        <taxon>Pseudomonadati</taxon>
        <taxon>Aquificota</taxon>
        <taxon>Aquificia</taxon>
        <taxon>Aquificales</taxon>
        <taxon>Hydrogenothermaceae</taxon>
        <taxon>Sulfurihydrogenibium</taxon>
    </lineage>
</organism>
<reference evidence="1 2" key="1">
    <citation type="journal article" date="2009" name="J. Bacteriol.">
        <title>Complete and draft genome sequences of six members of the Aquificales.</title>
        <authorList>
            <person name="Reysenbach A.L."/>
            <person name="Hamamura N."/>
            <person name="Podar M."/>
            <person name="Griffiths E."/>
            <person name="Ferreira S."/>
            <person name="Hochstein R."/>
            <person name="Heidelberg J."/>
            <person name="Johnson J."/>
            <person name="Mead D."/>
            <person name="Pohorille A."/>
            <person name="Sarmiento M."/>
            <person name="Schweighofer K."/>
            <person name="Seshadri R."/>
            <person name="Voytek M.A."/>
        </authorList>
    </citation>
    <scope>NUCLEOTIDE SEQUENCE [LARGE SCALE GENOMIC DNA]</scope>
    <source>
        <strain evidence="2">Az-Fu1 / DSM 15241 / OCM 825</strain>
    </source>
</reference>
<dbReference type="STRING" id="204536.SULAZ_0959"/>
<gene>
    <name evidence="1" type="ordered locus">SULAZ_0959</name>
</gene>
<dbReference type="Proteomes" id="UP000001369">
    <property type="component" value="Chromosome"/>
</dbReference>
<protein>
    <submittedName>
        <fullName evidence="1">Putative alkylmercury lyase</fullName>
    </submittedName>
</protein>
<proteinExistence type="predicted"/>
<dbReference type="AlphaFoldDB" id="C1DUZ5"/>
<evidence type="ECO:0000313" key="1">
    <source>
        <dbReference type="EMBL" id="ACN98597.1"/>
    </source>
</evidence>
<dbReference type="EMBL" id="CP001229">
    <property type="protein sequence ID" value="ACN98597.1"/>
    <property type="molecule type" value="Genomic_DNA"/>
</dbReference>
<sequence length="106" mass="12356">MIEFQYFEGCPNAKETLNNLILLVEEGFLKKDEVKITKIESPEDAQKLNFQGSPSILYNGIDIYTLEKPSNYTYNCRTYFINGKLTGVLPKEFIKERIEKLKNVRK</sequence>
<dbReference type="HOGENOM" id="CLU_133764_1_0_0"/>
<keyword evidence="1" id="KW-0456">Lyase</keyword>
<accession>C1DUZ5</accession>
<dbReference type="KEGG" id="saf:SULAZ_0959"/>
<evidence type="ECO:0000313" key="2">
    <source>
        <dbReference type="Proteomes" id="UP000001369"/>
    </source>
</evidence>
<dbReference type="eggNOG" id="ENOG5033FHN">
    <property type="taxonomic scope" value="Bacteria"/>
</dbReference>
<dbReference type="OrthoDB" id="7185309at2"/>
<dbReference type="GO" id="GO:0016829">
    <property type="term" value="F:lyase activity"/>
    <property type="evidence" value="ECO:0007669"/>
    <property type="project" value="UniProtKB-KW"/>
</dbReference>
<dbReference type="RefSeq" id="WP_012673919.1">
    <property type="nucleotide sequence ID" value="NC_012438.1"/>
</dbReference>